<accession>A0A4V1J492</accession>
<feature type="region of interest" description="Disordered" evidence="1">
    <location>
        <begin position="300"/>
        <end position="333"/>
    </location>
</feature>
<reference evidence="4" key="1">
    <citation type="journal article" date="2018" name="Nat. Microbiol.">
        <title>Leveraging single-cell genomics to expand the fungal tree of life.</title>
        <authorList>
            <person name="Ahrendt S.R."/>
            <person name="Quandt C.A."/>
            <person name="Ciobanu D."/>
            <person name="Clum A."/>
            <person name="Salamov A."/>
            <person name="Andreopoulos B."/>
            <person name="Cheng J.F."/>
            <person name="Woyke T."/>
            <person name="Pelin A."/>
            <person name="Henrissat B."/>
            <person name="Reynolds N.K."/>
            <person name="Benny G.L."/>
            <person name="Smith M.E."/>
            <person name="James T.Y."/>
            <person name="Grigoriev I.V."/>
        </authorList>
    </citation>
    <scope>NUCLEOTIDE SEQUENCE [LARGE SCALE GENOMIC DNA]</scope>
    <source>
        <strain evidence="4">RSA 468</strain>
    </source>
</reference>
<dbReference type="GO" id="GO:0030674">
    <property type="term" value="F:protein-macromolecule adaptor activity"/>
    <property type="evidence" value="ECO:0007669"/>
    <property type="project" value="TreeGrafter"/>
</dbReference>
<feature type="compositionally biased region" description="Low complexity" evidence="1">
    <location>
        <begin position="125"/>
        <end position="143"/>
    </location>
</feature>
<feature type="transmembrane region" description="Helical" evidence="2">
    <location>
        <begin position="12"/>
        <end position="30"/>
    </location>
</feature>
<dbReference type="Proteomes" id="UP000268162">
    <property type="component" value="Unassembled WGS sequence"/>
</dbReference>
<dbReference type="PANTHER" id="PTHR28080:SF1">
    <property type="entry name" value="PEROXISOMAL BIOGENESIS FACTOR 3"/>
    <property type="match status" value="1"/>
</dbReference>
<feature type="region of interest" description="Disordered" evidence="1">
    <location>
        <begin position="418"/>
        <end position="446"/>
    </location>
</feature>
<dbReference type="PANTHER" id="PTHR28080">
    <property type="entry name" value="PEROXISOMAL BIOGENESIS FACTOR 3"/>
    <property type="match status" value="1"/>
</dbReference>
<keyword evidence="4" id="KW-1185">Reference proteome</keyword>
<evidence type="ECO:0000313" key="4">
    <source>
        <dbReference type="Proteomes" id="UP000268162"/>
    </source>
</evidence>
<gene>
    <name evidence="3" type="ORF">BJ085DRAFT_36166</name>
</gene>
<evidence type="ECO:0000256" key="2">
    <source>
        <dbReference type="SAM" id="Phobius"/>
    </source>
</evidence>
<dbReference type="STRING" id="215637.A0A4V1J492"/>
<proteinExistence type="predicted"/>
<dbReference type="InterPro" id="IPR006966">
    <property type="entry name" value="Peroxin-3"/>
</dbReference>
<keyword evidence="2" id="KW-1133">Transmembrane helix</keyword>
<dbReference type="Pfam" id="PF04882">
    <property type="entry name" value="Peroxin-3"/>
    <property type="match status" value="1"/>
</dbReference>
<keyword evidence="2" id="KW-0812">Transmembrane</keyword>
<sequence>MFSSIYGFAKRHRKAFFISAGVLGGVYWVGQYAKKKITEMQAAMARDRLLQENLKRRFEQNQQDCTFTIMSLLPTLSEPLLDTMNVEKLVQTLKEYRKGGSINPASRNPPALPAVEGGGSSGDDPSANLSNPASPSPAATTTLIDPGVHHPARSKVELWEDIKLTSFTRTLTSLYCLNYLTVFVYLQLNLIGRFIYADSLASLVRGSPSADDTNPQRAPAGDSMNSGKADPHAPTSRRLPFMVEQAYLTLTWWFLHIGWQSCQAAVETAVHDVFSTVSLKAKLTHFELVDLIGQVRERVEHPASGPASDRSTLHHPSDTNPHTMSPGSTSSNLNGDSIIVSEDLLLPTDPDDLERTLLEGGANPRMLTDPTLLHIVAETRDFLDSPDFRIVCGRCLDRTFAVLFDTLLQYFPAEPVAPQQQQQSLHHSTSSTAPSESLRPNAPSTSDLTASFQASATMPTITTTAASDISATQSVDLVQEFENFSSVESRLAVATIIPRVTREVHQILNGFPNNYLEVITAVPELQAFSAVIYTSLEL</sequence>
<dbReference type="EMBL" id="ML003083">
    <property type="protein sequence ID" value="RKP34749.1"/>
    <property type="molecule type" value="Genomic_DNA"/>
</dbReference>
<name>A0A4V1J492_9FUNG</name>
<feature type="region of interest" description="Disordered" evidence="1">
    <location>
        <begin position="100"/>
        <end position="148"/>
    </location>
</feature>
<organism evidence="3 4">
    <name type="scientific">Dimargaris cristalligena</name>
    <dbReference type="NCBI Taxonomy" id="215637"/>
    <lineage>
        <taxon>Eukaryota</taxon>
        <taxon>Fungi</taxon>
        <taxon>Fungi incertae sedis</taxon>
        <taxon>Zoopagomycota</taxon>
        <taxon>Kickxellomycotina</taxon>
        <taxon>Dimargaritomycetes</taxon>
        <taxon>Dimargaritales</taxon>
        <taxon>Dimargaritaceae</taxon>
        <taxon>Dimargaris</taxon>
    </lineage>
</organism>
<dbReference type="AlphaFoldDB" id="A0A4V1J492"/>
<feature type="region of interest" description="Disordered" evidence="1">
    <location>
        <begin position="206"/>
        <end position="235"/>
    </location>
</feature>
<keyword evidence="2" id="KW-0472">Membrane</keyword>
<dbReference type="GO" id="GO:0045046">
    <property type="term" value="P:protein import into peroxisome membrane"/>
    <property type="evidence" value="ECO:0007669"/>
    <property type="project" value="TreeGrafter"/>
</dbReference>
<feature type="compositionally biased region" description="Polar residues" evidence="1">
    <location>
        <begin position="318"/>
        <end position="333"/>
    </location>
</feature>
<evidence type="ECO:0000256" key="1">
    <source>
        <dbReference type="SAM" id="MobiDB-lite"/>
    </source>
</evidence>
<feature type="compositionally biased region" description="Low complexity" evidence="1">
    <location>
        <begin position="419"/>
        <end position="432"/>
    </location>
</feature>
<dbReference type="GO" id="GO:0005778">
    <property type="term" value="C:peroxisomal membrane"/>
    <property type="evidence" value="ECO:0007669"/>
    <property type="project" value="InterPro"/>
</dbReference>
<evidence type="ECO:0000313" key="3">
    <source>
        <dbReference type="EMBL" id="RKP34749.1"/>
    </source>
</evidence>
<protein>
    <submittedName>
        <fullName evidence="3">Peroxin-3</fullName>
    </submittedName>
</protein>